<feature type="transmembrane region" description="Helical" evidence="11">
    <location>
        <begin position="989"/>
        <end position="1008"/>
    </location>
</feature>
<feature type="signal peptide" evidence="12">
    <location>
        <begin position="1"/>
        <end position="20"/>
    </location>
</feature>
<evidence type="ECO:0000256" key="6">
    <source>
        <dbReference type="ARBA" id="ARBA00022729"/>
    </source>
</evidence>
<evidence type="ECO:0000256" key="8">
    <source>
        <dbReference type="ARBA" id="ARBA00022989"/>
    </source>
</evidence>
<keyword evidence="5 11" id="KW-0812">Transmembrane</keyword>
<dbReference type="InterPro" id="IPR011678">
    <property type="entry name" value="EMC1_C"/>
</dbReference>
<evidence type="ECO:0000256" key="2">
    <source>
        <dbReference type="ARBA" id="ARBA00007904"/>
    </source>
</evidence>
<evidence type="ECO:0000256" key="12">
    <source>
        <dbReference type="SAM" id="SignalP"/>
    </source>
</evidence>
<feature type="domain" description="ER membrane protein complex subunit 1 C-terminal" evidence="13">
    <location>
        <begin position="751"/>
        <end position="1021"/>
    </location>
</feature>
<evidence type="ECO:0000256" key="10">
    <source>
        <dbReference type="ARBA" id="ARBA00023180"/>
    </source>
</evidence>
<gene>
    <name evidence="15" type="ORF">HK105_208882</name>
</gene>
<evidence type="ECO:0000256" key="7">
    <source>
        <dbReference type="ARBA" id="ARBA00022824"/>
    </source>
</evidence>
<reference evidence="15 16" key="1">
    <citation type="submission" date="2023-09" db="EMBL/GenBank/DDBJ databases">
        <title>Pangenome analysis of Batrachochytrium dendrobatidis and related Chytrids.</title>
        <authorList>
            <person name="Yacoub M.N."/>
            <person name="Stajich J.E."/>
            <person name="James T.Y."/>
        </authorList>
    </citation>
    <scope>NUCLEOTIDE SEQUENCE [LARGE SCALE GENOMIC DNA]</scope>
    <source>
        <strain evidence="15 16">JEL0888</strain>
    </source>
</reference>
<evidence type="ECO:0000256" key="9">
    <source>
        <dbReference type="ARBA" id="ARBA00023136"/>
    </source>
</evidence>
<comment type="similarity">
    <text evidence="2">Belongs to the EMC1 family.</text>
</comment>
<comment type="caution">
    <text evidence="15">The sequence shown here is derived from an EMBL/GenBank/DDBJ whole genome shotgun (WGS) entry which is preliminary data.</text>
</comment>
<evidence type="ECO:0000256" key="11">
    <source>
        <dbReference type="SAM" id="Phobius"/>
    </source>
</evidence>
<comment type="subcellular location">
    <subcellularLocation>
        <location evidence="1">Endoplasmic reticulum membrane</location>
        <topology evidence="1">Single-pass type I membrane protein</topology>
    </subcellularLocation>
</comment>
<dbReference type="InterPro" id="IPR058545">
    <property type="entry name" value="Beta-prop_EMC1_1st"/>
</dbReference>
<comment type="subunit">
    <text evidence="3">Component of the ER membrane protein complex (EMC).</text>
</comment>
<dbReference type="EMBL" id="JADGIZ020000094">
    <property type="protein sequence ID" value="KAL2911674.1"/>
    <property type="molecule type" value="Genomic_DNA"/>
</dbReference>
<keyword evidence="6 12" id="KW-0732">Signal</keyword>
<evidence type="ECO:0000256" key="1">
    <source>
        <dbReference type="ARBA" id="ARBA00004115"/>
    </source>
</evidence>
<accession>A0ABR4MWR4</accession>
<keyword evidence="16" id="KW-1185">Reference proteome</keyword>
<proteinExistence type="inferred from homology"/>
<evidence type="ECO:0000259" key="14">
    <source>
        <dbReference type="Pfam" id="PF25293"/>
    </source>
</evidence>
<dbReference type="InterPro" id="IPR011047">
    <property type="entry name" value="Quinoprotein_ADH-like_sf"/>
</dbReference>
<keyword evidence="10" id="KW-0325">Glycoprotein</keyword>
<evidence type="ECO:0000313" key="16">
    <source>
        <dbReference type="Proteomes" id="UP001527925"/>
    </source>
</evidence>
<evidence type="ECO:0000313" key="15">
    <source>
        <dbReference type="EMBL" id="KAL2911674.1"/>
    </source>
</evidence>
<dbReference type="Pfam" id="PF25293">
    <property type="entry name" value="Beta-prop_EMC1_N"/>
    <property type="match status" value="1"/>
</dbReference>
<keyword evidence="8 11" id="KW-1133">Transmembrane helix</keyword>
<evidence type="ECO:0000256" key="4">
    <source>
        <dbReference type="ARBA" id="ARBA00020824"/>
    </source>
</evidence>
<feature type="chain" id="PRO_5045752986" description="ER membrane protein complex subunit 1" evidence="12">
    <location>
        <begin position="21"/>
        <end position="1022"/>
    </location>
</feature>
<dbReference type="Proteomes" id="UP001527925">
    <property type="component" value="Unassembled WGS sequence"/>
</dbReference>
<sequence>MLSIAKRALAALALARGAAALYREDAGAYDWHTPLVGTPSQARFDAAGRLFVATNRNAVASLEPTTGDIVWRQVLEAADELHGVFTDSADAVVSLSGRAAIRAWNRQTGAAIWETDAAPLLPPAPAGAADCTTPSVLRAAAGVIALLPTCDIVALSANGKVKWTLPRNDQESLTRMALTGNSLHVVTWSPASANIVSRKVDVADGSVGTLAEHKPTDIESPSQIILAEADDAPHAIVVSSSHMWGVNLEKSFSFEVDVSPYFGPQFTLHAIKSDGLNPEFVIVTPAFLQILRIVEGDPTVVHSIEYNGASAVKLLATAASRDSRVVAAVSGSNSKYTLSLWTTEQVAQTHSFELDESEFGGIAFISGSPIEGMFQLTVVTQDGSVHLINEDVIVWTREESLSQVADAAFLDLPQSIVYSQQFDELQEEPRVSASISPVERYIRRWSVHLSKLMSLFGTLGGAESSQPEQSANGTADLSDAHGFRKLLVLVSTTGKVNALDTLTGQTVWSRYLPGIFFDSLHIVRTSRVKYPAIVVFVGHSSEGTVIWRLNGLNGNDFVSEKQPGIAAETLIRGGDRIASLIGAEEEDEHTQILALVDEHDEVSLFPNTPAAHVAFEAKRLTSHIFRTDGADGLVGFAINPRSVGLTTYSVSKTWELRFPAGEKLVSVSERDSSAESVASIGRVLGDRRVLYKYLNPNLLGLATVRKEDQGTITTFFYIIDTVSGAIHYRNAHHGAGPTTDAADTIHVLQCENWFVYSVWNHGPDAVSDEAWHGVSEATIADLPGNLKKKGLTKKKLKAAATSKPSSGRPGVPDAKQLEVVAIEIYESAKPDARIASTSLSSFSASRPGIVAQAYVFPLPVTAIGVTKTQASITSREVLIGIKTGMLYGLNKRFLDPRRPDRLTAEDKEAGMIPYSPNLGFATREVASYSLNRLTKLFLCAAINQVLGIERIISAPTNLESTSLVASYGLDLFCSRRVPSQSFDVLSPDFNYLGLIATLVGLVVGILVAKHFADRKRLADQWR</sequence>
<evidence type="ECO:0000256" key="3">
    <source>
        <dbReference type="ARBA" id="ARBA00011276"/>
    </source>
</evidence>
<dbReference type="InterPro" id="IPR015943">
    <property type="entry name" value="WD40/YVTN_repeat-like_dom_sf"/>
</dbReference>
<feature type="domain" description="EMC1 first beta-propeller" evidence="14">
    <location>
        <begin position="20"/>
        <end position="399"/>
    </location>
</feature>
<keyword evidence="9 11" id="KW-0472">Membrane</keyword>
<dbReference type="PANTHER" id="PTHR21573:SF0">
    <property type="entry name" value="ER MEMBRANE PROTEIN COMPLEX SUBUNIT 1"/>
    <property type="match status" value="1"/>
</dbReference>
<protein>
    <recommendedName>
        <fullName evidence="4">ER membrane protein complex subunit 1</fullName>
    </recommendedName>
</protein>
<keyword evidence="7" id="KW-0256">Endoplasmic reticulum</keyword>
<organism evidence="15 16">
    <name type="scientific">Polyrhizophydium stewartii</name>
    <dbReference type="NCBI Taxonomy" id="2732419"/>
    <lineage>
        <taxon>Eukaryota</taxon>
        <taxon>Fungi</taxon>
        <taxon>Fungi incertae sedis</taxon>
        <taxon>Chytridiomycota</taxon>
        <taxon>Chytridiomycota incertae sedis</taxon>
        <taxon>Chytridiomycetes</taxon>
        <taxon>Rhizophydiales</taxon>
        <taxon>Rhizophydiales incertae sedis</taxon>
        <taxon>Polyrhizophydium</taxon>
    </lineage>
</organism>
<dbReference type="Gene3D" id="2.130.10.10">
    <property type="entry name" value="YVTN repeat-like/Quinoprotein amine dehydrogenase"/>
    <property type="match status" value="1"/>
</dbReference>
<dbReference type="InterPro" id="IPR026895">
    <property type="entry name" value="EMC1"/>
</dbReference>
<dbReference type="SUPFAM" id="SSF50998">
    <property type="entry name" value="Quinoprotein alcohol dehydrogenase-like"/>
    <property type="match status" value="1"/>
</dbReference>
<evidence type="ECO:0000259" key="13">
    <source>
        <dbReference type="Pfam" id="PF07774"/>
    </source>
</evidence>
<evidence type="ECO:0000256" key="5">
    <source>
        <dbReference type="ARBA" id="ARBA00022692"/>
    </source>
</evidence>
<dbReference type="PANTHER" id="PTHR21573">
    <property type="entry name" value="ER MEMBRANE PROTEIN COMPLEX SUBUNIT 1"/>
    <property type="match status" value="1"/>
</dbReference>
<dbReference type="Pfam" id="PF07774">
    <property type="entry name" value="EMC1_C"/>
    <property type="match status" value="1"/>
</dbReference>
<name>A0ABR4MWR4_9FUNG</name>